<name>A0ACC2P051_9HYME</name>
<gene>
    <name evidence="1" type="ORF">QAD02_012592</name>
</gene>
<evidence type="ECO:0000313" key="1">
    <source>
        <dbReference type="EMBL" id="KAJ8676805.1"/>
    </source>
</evidence>
<organism evidence="1 2">
    <name type="scientific">Eretmocerus hayati</name>
    <dbReference type="NCBI Taxonomy" id="131215"/>
    <lineage>
        <taxon>Eukaryota</taxon>
        <taxon>Metazoa</taxon>
        <taxon>Ecdysozoa</taxon>
        <taxon>Arthropoda</taxon>
        <taxon>Hexapoda</taxon>
        <taxon>Insecta</taxon>
        <taxon>Pterygota</taxon>
        <taxon>Neoptera</taxon>
        <taxon>Endopterygota</taxon>
        <taxon>Hymenoptera</taxon>
        <taxon>Apocrita</taxon>
        <taxon>Proctotrupomorpha</taxon>
        <taxon>Chalcidoidea</taxon>
        <taxon>Aphelinidae</taxon>
        <taxon>Aphelininae</taxon>
        <taxon>Eretmocerus</taxon>
    </lineage>
</organism>
<keyword evidence="2" id="KW-1185">Reference proteome</keyword>
<reference evidence="1" key="1">
    <citation type="submission" date="2023-04" db="EMBL/GenBank/DDBJ databases">
        <title>A chromosome-level genome assembly of the parasitoid wasp Eretmocerus hayati.</title>
        <authorList>
            <person name="Zhong Y."/>
            <person name="Liu S."/>
            <person name="Liu Y."/>
        </authorList>
    </citation>
    <scope>NUCLEOTIDE SEQUENCE</scope>
    <source>
        <strain evidence="1">ZJU_SS_LIU_2023</strain>
    </source>
</reference>
<dbReference type="Proteomes" id="UP001239111">
    <property type="component" value="Chromosome 2"/>
</dbReference>
<comment type="caution">
    <text evidence="1">The sequence shown here is derived from an EMBL/GenBank/DDBJ whole genome shotgun (WGS) entry which is preliminary data.</text>
</comment>
<protein>
    <submittedName>
        <fullName evidence="1">Uncharacterized protein</fullName>
    </submittedName>
</protein>
<dbReference type="EMBL" id="CM056742">
    <property type="protein sequence ID" value="KAJ8676805.1"/>
    <property type="molecule type" value="Genomic_DNA"/>
</dbReference>
<proteinExistence type="predicted"/>
<sequence>MRPPISRKSFKRFDSNFEIPGLETFRESVLSNVIQDLQVEEETRRYMDILIVAKASSKLLSYLVTRDGKYSLVECADLNKNVYGNSDKDADEDYEVRQNILKKLLKFKLPSGQHISVVQRHVRYEYVLTELVENTRKSDYSIADALENIFKLFKEYSLNVNPNAMNTFQYYLSPFYFLTNYLDSRYRGKCFSNYDDYHARMIDLLNETLDDEAGLLAHGQYKSGSGVFDLVFDNPKYSKEKVRRIAASASKELSDLALDLMKVPADVNRLAYDFLHGVFDIVNILKDDSAMQLASSIFVNGE</sequence>
<evidence type="ECO:0000313" key="2">
    <source>
        <dbReference type="Proteomes" id="UP001239111"/>
    </source>
</evidence>
<accession>A0ACC2P051</accession>